<evidence type="ECO:0000313" key="1">
    <source>
        <dbReference type="EMBL" id="KAK4403532.1"/>
    </source>
</evidence>
<accession>A0AAE2BZJ3</accession>
<reference evidence="1" key="2">
    <citation type="journal article" date="2024" name="Plant">
        <title>Genomic evolution and insights into agronomic trait innovations of Sesamum species.</title>
        <authorList>
            <person name="Miao H."/>
            <person name="Wang L."/>
            <person name="Qu L."/>
            <person name="Liu H."/>
            <person name="Sun Y."/>
            <person name="Le M."/>
            <person name="Wang Q."/>
            <person name="Wei S."/>
            <person name="Zheng Y."/>
            <person name="Lin W."/>
            <person name="Duan Y."/>
            <person name="Cao H."/>
            <person name="Xiong S."/>
            <person name="Wang X."/>
            <person name="Wei L."/>
            <person name="Li C."/>
            <person name="Ma Q."/>
            <person name="Ju M."/>
            <person name="Zhao R."/>
            <person name="Li G."/>
            <person name="Mu C."/>
            <person name="Tian Q."/>
            <person name="Mei H."/>
            <person name="Zhang T."/>
            <person name="Gao T."/>
            <person name="Zhang H."/>
        </authorList>
    </citation>
    <scope>NUCLEOTIDE SEQUENCE</scope>
    <source>
        <strain evidence="1">K16</strain>
    </source>
</reference>
<organism evidence="1 2">
    <name type="scientific">Sesamum angolense</name>
    <dbReference type="NCBI Taxonomy" id="2727404"/>
    <lineage>
        <taxon>Eukaryota</taxon>
        <taxon>Viridiplantae</taxon>
        <taxon>Streptophyta</taxon>
        <taxon>Embryophyta</taxon>
        <taxon>Tracheophyta</taxon>
        <taxon>Spermatophyta</taxon>
        <taxon>Magnoliopsida</taxon>
        <taxon>eudicotyledons</taxon>
        <taxon>Gunneridae</taxon>
        <taxon>Pentapetalae</taxon>
        <taxon>asterids</taxon>
        <taxon>lamiids</taxon>
        <taxon>Lamiales</taxon>
        <taxon>Pedaliaceae</taxon>
        <taxon>Sesamum</taxon>
    </lineage>
</organism>
<proteinExistence type="predicted"/>
<dbReference type="InterPro" id="IPR004242">
    <property type="entry name" value="Transposase_21"/>
</dbReference>
<sequence>MKKTSWTDLNSGRKYTTCYRLRDYYEAPSAPQVSEEPTPADHVQGNYPQWGDEQYMDWCRGCPVDASLSSYCYDDGDPYDYDELGLADRLFNVVHAADQPLWDGCTQSELGVIAELVVMKDAVDLEYCKFCGDPRYKPSRGRDPHRKKSPYVVLRYLQLTPRLQRLYSLRATAKHMSWHATHQTEEGSMCHPSDAESWKHFDWMYPDFIEESRNVRLGLCIDGFALHELLKFWHVGSRTYDHATNMAFMMLAVLMWTENDLPT</sequence>
<comment type="caution">
    <text evidence="1">The sequence shown here is derived from an EMBL/GenBank/DDBJ whole genome shotgun (WGS) entry which is preliminary data.</text>
</comment>
<protein>
    <submittedName>
        <fullName evidence="1">Uncharacterized protein</fullName>
    </submittedName>
</protein>
<dbReference type="AlphaFoldDB" id="A0AAE2BZJ3"/>
<dbReference type="Pfam" id="PF02992">
    <property type="entry name" value="Transposase_21"/>
    <property type="match status" value="1"/>
</dbReference>
<name>A0AAE2BZJ3_9LAMI</name>
<evidence type="ECO:0000313" key="2">
    <source>
        <dbReference type="Proteomes" id="UP001289374"/>
    </source>
</evidence>
<dbReference type="PANTHER" id="PTHR10775">
    <property type="entry name" value="OS08G0208400 PROTEIN"/>
    <property type="match status" value="1"/>
</dbReference>
<gene>
    <name evidence="1" type="ORF">Sango_0721800</name>
</gene>
<reference evidence="1" key="1">
    <citation type="submission" date="2020-06" db="EMBL/GenBank/DDBJ databases">
        <authorList>
            <person name="Li T."/>
            <person name="Hu X."/>
            <person name="Zhang T."/>
            <person name="Song X."/>
            <person name="Zhang H."/>
            <person name="Dai N."/>
            <person name="Sheng W."/>
            <person name="Hou X."/>
            <person name="Wei L."/>
        </authorList>
    </citation>
    <scope>NUCLEOTIDE SEQUENCE</scope>
    <source>
        <strain evidence="1">K16</strain>
        <tissue evidence="1">Leaf</tissue>
    </source>
</reference>
<dbReference type="PANTHER" id="PTHR10775:SF185">
    <property type="entry name" value="OS08G0208400 PROTEIN"/>
    <property type="match status" value="1"/>
</dbReference>
<dbReference type="Proteomes" id="UP001289374">
    <property type="component" value="Unassembled WGS sequence"/>
</dbReference>
<keyword evidence="2" id="KW-1185">Reference proteome</keyword>
<dbReference type="EMBL" id="JACGWL010000004">
    <property type="protein sequence ID" value="KAK4403532.1"/>
    <property type="molecule type" value="Genomic_DNA"/>
</dbReference>